<sequence length="360" mass="42147">MQVRFGTRFRTPTSVQLIPNRNQCTRSCRNSKERATMVTMGRAAGAKASNFFGTVLETTMKNTRMVFRRWLPVEAKRLKGRRGHEWRNCKDCGARFKILQTQKAWLEHEGLGEMARCRKCRQFKKFSKLEGGVYIPLEEARMHLRMGKLGSYTKWEHCTDEHSMWFCAQVQKIEYNALLHAAQSKLDFRIFRNKYLKKRREVYKLQEKLFNKKDYVSCHVFQTTARRIGRDRVRGQYAEAAGDYEYIRIQKKRVATLTPKEIWNARRRAARKLARIRRGGGPVPIPPDLKRLLASAPERKWERRRLEAYEIREALEYIGEDGSMPQPSIMESLPPPPPLQTKKLMGGKNLLWLAKAGARQ</sequence>
<protein>
    <submittedName>
        <fullName evidence="1">Uncharacterized protein</fullName>
    </submittedName>
</protein>
<proteinExistence type="predicted"/>
<dbReference type="AlphaFoldDB" id="A0A7S3UFY3"/>
<reference evidence="1" key="1">
    <citation type="submission" date="2021-01" db="EMBL/GenBank/DDBJ databases">
        <authorList>
            <person name="Corre E."/>
            <person name="Pelletier E."/>
            <person name="Niang G."/>
            <person name="Scheremetjew M."/>
            <person name="Finn R."/>
            <person name="Kale V."/>
            <person name="Holt S."/>
            <person name="Cochrane G."/>
            <person name="Meng A."/>
            <person name="Brown T."/>
            <person name="Cohen L."/>
        </authorList>
    </citation>
    <scope>NUCLEOTIDE SEQUENCE</scope>
    <source>
        <strain evidence="1">CCMP1897</strain>
    </source>
</reference>
<name>A0A7S3UFY3_9CHLO</name>
<dbReference type="EMBL" id="HBIS01008673">
    <property type="protein sequence ID" value="CAE0613374.1"/>
    <property type="molecule type" value="Transcribed_RNA"/>
</dbReference>
<organism evidence="1">
    <name type="scientific">Picocystis salinarum</name>
    <dbReference type="NCBI Taxonomy" id="88271"/>
    <lineage>
        <taxon>Eukaryota</taxon>
        <taxon>Viridiplantae</taxon>
        <taxon>Chlorophyta</taxon>
        <taxon>Picocystophyceae</taxon>
        <taxon>Picocystales</taxon>
        <taxon>Picocystaceae</taxon>
        <taxon>Picocystis</taxon>
    </lineage>
</organism>
<evidence type="ECO:0000313" key="1">
    <source>
        <dbReference type="EMBL" id="CAE0613374.1"/>
    </source>
</evidence>
<accession>A0A7S3UFY3</accession>
<gene>
    <name evidence="1" type="ORF">PSAL00342_LOCUS7273</name>
</gene>